<reference evidence="1 2" key="1">
    <citation type="journal article" date="2009" name="Stand. Genomic Sci.">
        <title>Complete genome sequence of Stackebrandtia nassauensis type strain (LLR-40K-21).</title>
        <authorList>
            <person name="Munk C."/>
            <person name="Lapidus A."/>
            <person name="Copeland A."/>
            <person name="Jando M."/>
            <person name="Mayilraj S."/>
            <person name="Glavina Del Rio T."/>
            <person name="Nolan M."/>
            <person name="Chen F."/>
            <person name="Lucas S."/>
            <person name="Tice H."/>
            <person name="Cheng J.F."/>
            <person name="Han C."/>
            <person name="Detter J.C."/>
            <person name="Bruce D."/>
            <person name="Goodwin L."/>
            <person name="Chain P."/>
            <person name="Pitluck S."/>
            <person name="Goker M."/>
            <person name="Ovchinikova G."/>
            <person name="Pati A."/>
            <person name="Ivanova N."/>
            <person name="Mavromatis K."/>
            <person name="Chen A."/>
            <person name="Palaniappan K."/>
            <person name="Land M."/>
            <person name="Hauser L."/>
            <person name="Chang Y.J."/>
            <person name="Jeffries C.D."/>
            <person name="Bristow J."/>
            <person name="Eisen J.A."/>
            <person name="Markowitz V."/>
            <person name="Hugenholtz P."/>
            <person name="Kyrpides N.C."/>
            <person name="Klenk H.P."/>
        </authorList>
    </citation>
    <scope>NUCLEOTIDE SEQUENCE [LARGE SCALE GENOMIC DNA]</scope>
    <source>
        <strain evidence="2">DSM 44728 / CIP 108903 / NRRL B-16338 / NBRC 102104 / LLR-40K-21</strain>
    </source>
</reference>
<sequence length="140" mass="15791">MTTRTTIFGFLAFYLSHRGDGPEAARAVVDQLHWLRAQGHSRESVNRAYYRTYAGERRDLLENLGRQWFAYESGSGDFFVPEVKSEIDGYRRVGIPIVLVSGSFFACLNPLADAWARGWPILAARPPVSAVTPRSRRTGR</sequence>
<dbReference type="Gene3D" id="1.20.1440.100">
    <property type="entry name" value="SG protein - dephosphorylation function"/>
    <property type="match status" value="1"/>
</dbReference>
<dbReference type="InterPro" id="IPR023214">
    <property type="entry name" value="HAD_sf"/>
</dbReference>
<organism evidence="1 2">
    <name type="scientific">Stackebrandtia nassauensis (strain DSM 44728 / CIP 108903 / NRRL B-16338 / NBRC 102104 / LLR-40K-21)</name>
    <dbReference type="NCBI Taxonomy" id="446470"/>
    <lineage>
        <taxon>Bacteria</taxon>
        <taxon>Bacillati</taxon>
        <taxon>Actinomycetota</taxon>
        <taxon>Actinomycetes</taxon>
        <taxon>Glycomycetales</taxon>
        <taxon>Glycomycetaceae</taxon>
        <taxon>Stackebrandtia</taxon>
    </lineage>
</organism>
<evidence type="ECO:0000313" key="1">
    <source>
        <dbReference type="EMBL" id="ADD42206.1"/>
    </source>
</evidence>
<dbReference type="Gene3D" id="3.40.50.1000">
    <property type="entry name" value="HAD superfamily/HAD-like"/>
    <property type="match status" value="1"/>
</dbReference>
<dbReference type="EMBL" id="CP001778">
    <property type="protein sequence ID" value="ADD42206.1"/>
    <property type="molecule type" value="Genomic_DNA"/>
</dbReference>
<evidence type="ECO:0000313" key="2">
    <source>
        <dbReference type="Proteomes" id="UP000000844"/>
    </source>
</evidence>
<gene>
    <name evidence="1" type="ordered locus">Snas_2525</name>
</gene>
<name>D3Q631_STANL</name>
<dbReference type="AlphaFoldDB" id="D3Q631"/>
<dbReference type="Pfam" id="PF12710">
    <property type="entry name" value="HAD"/>
    <property type="match status" value="1"/>
</dbReference>
<dbReference type="STRING" id="446470.Snas_2525"/>
<protein>
    <submittedName>
        <fullName evidence="1">Uncharacterized protein</fullName>
    </submittedName>
</protein>
<dbReference type="HOGENOM" id="CLU_1833981_0_0_11"/>
<accession>D3Q631</accession>
<proteinExistence type="predicted"/>
<dbReference type="eggNOG" id="COG0560">
    <property type="taxonomic scope" value="Bacteria"/>
</dbReference>
<dbReference type="Proteomes" id="UP000000844">
    <property type="component" value="Chromosome"/>
</dbReference>
<keyword evidence="2" id="KW-1185">Reference proteome</keyword>
<dbReference type="KEGG" id="sna:Snas_2525"/>